<name>A0A1H9JFL4_9BURK</name>
<feature type="compositionally biased region" description="Low complexity" evidence="1">
    <location>
        <begin position="117"/>
        <end position="127"/>
    </location>
</feature>
<organism evidence="2 3">
    <name type="scientific">Giesbergeria anulus</name>
    <dbReference type="NCBI Taxonomy" id="180197"/>
    <lineage>
        <taxon>Bacteria</taxon>
        <taxon>Pseudomonadati</taxon>
        <taxon>Pseudomonadota</taxon>
        <taxon>Betaproteobacteria</taxon>
        <taxon>Burkholderiales</taxon>
        <taxon>Comamonadaceae</taxon>
        <taxon>Giesbergeria</taxon>
    </lineage>
</organism>
<evidence type="ECO:0008006" key="4">
    <source>
        <dbReference type="Google" id="ProtNLM"/>
    </source>
</evidence>
<evidence type="ECO:0000313" key="3">
    <source>
        <dbReference type="Proteomes" id="UP000199766"/>
    </source>
</evidence>
<evidence type="ECO:0000313" key="2">
    <source>
        <dbReference type="EMBL" id="SEQ85620.1"/>
    </source>
</evidence>
<feature type="region of interest" description="Disordered" evidence="1">
    <location>
        <begin position="117"/>
        <end position="138"/>
    </location>
</feature>
<gene>
    <name evidence="2" type="ORF">SAMN02982919_01384</name>
</gene>
<sequence>MSRAAIALGLLLLALATAAGGYWQGQRDGQAASVARQDAQTVQDLSAQLTAHADLIKQSGAASRRLRQSLAQREQADQQTTKELRHALATTADSRTGCVFPAGVMRSLADAQTRAAQAAASGIGRALPTTDTSPTGQR</sequence>
<accession>A0A1H9JFL4</accession>
<dbReference type="STRING" id="180197.SAMN02982919_01384"/>
<reference evidence="2 3" key="1">
    <citation type="submission" date="2016-10" db="EMBL/GenBank/DDBJ databases">
        <authorList>
            <person name="de Groot N.N."/>
        </authorList>
    </citation>
    <scope>NUCLEOTIDE SEQUENCE [LARGE SCALE GENOMIC DNA]</scope>
    <source>
        <strain evidence="2 3">ATCC 35958</strain>
    </source>
</reference>
<proteinExistence type="predicted"/>
<dbReference type="AlphaFoldDB" id="A0A1H9JFL4"/>
<feature type="compositionally biased region" description="Polar residues" evidence="1">
    <location>
        <begin position="129"/>
        <end position="138"/>
    </location>
</feature>
<dbReference type="OrthoDB" id="8913800at2"/>
<evidence type="ECO:0000256" key="1">
    <source>
        <dbReference type="SAM" id="MobiDB-lite"/>
    </source>
</evidence>
<dbReference type="Proteomes" id="UP000199766">
    <property type="component" value="Unassembled WGS sequence"/>
</dbReference>
<keyword evidence="3" id="KW-1185">Reference proteome</keyword>
<dbReference type="RefSeq" id="WP_091454761.1">
    <property type="nucleotide sequence ID" value="NZ_FOGD01000002.1"/>
</dbReference>
<protein>
    <recommendedName>
        <fullName evidence="4">Phage lysis regulatory protein, LysB family</fullName>
    </recommendedName>
</protein>
<dbReference type="EMBL" id="FOGD01000002">
    <property type="protein sequence ID" value="SEQ85620.1"/>
    <property type="molecule type" value="Genomic_DNA"/>
</dbReference>